<evidence type="ECO:0000256" key="1">
    <source>
        <dbReference type="SAM" id="MobiDB-lite"/>
    </source>
</evidence>
<dbReference type="AlphaFoldDB" id="A0A4S8M4D5"/>
<keyword evidence="3" id="KW-1185">Reference proteome</keyword>
<dbReference type="OrthoDB" id="5570013at2759"/>
<protein>
    <submittedName>
        <fullName evidence="2">Uncharacterized protein</fullName>
    </submittedName>
</protein>
<dbReference type="Proteomes" id="UP000297245">
    <property type="component" value="Unassembled WGS sequence"/>
</dbReference>
<organism evidence="2 3">
    <name type="scientific">Dendrothele bispora (strain CBS 962.96)</name>
    <dbReference type="NCBI Taxonomy" id="1314807"/>
    <lineage>
        <taxon>Eukaryota</taxon>
        <taxon>Fungi</taxon>
        <taxon>Dikarya</taxon>
        <taxon>Basidiomycota</taxon>
        <taxon>Agaricomycotina</taxon>
        <taxon>Agaricomycetes</taxon>
        <taxon>Agaricomycetidae</taxon>
        <taxon>Agaricales</taxon>
        <taxon>Agaricales incertae sedis</taxon>
        <taxon>Dendrothele</taxon>
    </lineage>
</organism>
<sequence length="356" mass="39663">MCREEEEEENVRIEIAAEYPDSGSIWFDWLRVCSLRRKGKEGQNGIGIFTPAQKNSNFSGYRVEIIVTFPQPRASRSITHRQSSSFPSSISSSLPPIVKINNFGTDMKSFSHQIDNLSTTILFRSISLRTDNKPIFVESLRARKANFQTTNAPIEGTFCISSFLNMKTTNARMRTSVLLENTDSRKFSQLIMANPISSSIILSSPNQSRGGNFSILSKTHNTPINLTFPSAPSHHNLQLRVSTMLAKAEVQLPETYEGRFDVQSRQGLVDVALVDRGSSSQHLGSGSDITSVTPCASTSGDLGKSRGKHKRRRILEFERREETRISGWVNVSGEDEGKFRGEVEIVTSMVEASLHI</sequence>
<feature type="region of interest" description="Disordered" evidence="1">
    <location>
        <begin position="280"/>
        <end position="309"/>
    </location>
</feature>
<gene>
    <name evidence="2" type="ORF">K435DRAFT_858366</name>
</gene>
<name>A0A4S8M4D5_DENBC</name>
<proteinExistence type="predicted"/>
<dbReference type="EMBL" id="ML179173">
    <property type="protein sequence ID" value="THU96583.1"/>
    <property type="molecule type" value="Genomic_DNA"/>
</dbReference>
<accession>A0A4S8M4D5</accession>
<evidence type="ECO:0000313" key="2">
    <source>
        <dbReference type="EMBL" id="THU96583.1"/>
    </source>
</evidence>
<feature type="compositionally biased region" description="Polar residues" evidence="1">
    <location>
        <begin position="280"/>
        <end position="300"/>
    </location>
</feature>
<evidence type="ECO:0000313" key="3">
    <source>
        <dbReference type="Proteomes" id="UP000297245"/>
    </source>
</evidence>
<reference evidence="2 3" key="1">
    <citation type="journal article" date="2019" name="Nat. Ecol. Evol.">
        <title>Megaphylogeny resolves global patterns of mushroom evolution.</title>
        <authorList>
            <person name="Varga T."/>
            <person name="Krizsan K."/>
            <person name="Foldi C."/>
            <person name="Dima B."/>
            <person name="Sanchez-Garcia M."/>
            <person name="Sanchez-Ramirez S."/>
            <person name="Szollosi G.J."/>
            <person name="Szarkandi J.G."/>
            <person name="Papp V."/>
            <person name="Albert L."/>
            <person name="Andreopoulos W."/>
            <person name="Angelini C."/>
            <person name="Antonin V."/>
            <person name="Barry K.W."/>
            <person name="Bougher N.L."/>
            <person name="Buchanan P."/>
            <person name="Buyck B."/>
            <person name="Bense V."/>
            <person name="Catcheside P."/>
            <person name="Chovatia M."/>
            <person name="Cooper J."/>
            <person name="Damon W."/>
            <person name="Desjardin D."/>
            <person name="Finy P."/>
            <person name="Geml J."/>
            <person name="Haridas S."/>
            <person name="Hughes K."/>
            <person name="Justo A."/>
            <person name="Karasinski D."/>
            <person name="Kautmanova I."/>
            <person name="Kiss B."/>
            <person name="Kocsube S."/>
            <person name="Kotiranta H."/>
            <person name="LaButti K.M."/>
            <person name="Lechner B.E."/>
            <person name="Liimatainen K."/>
            <person name="Lipzen A."/>
            <person name="Lukacs Z."/>
            <person name="Mihaltcheva S."/>
            <person name="Morgado L.N."/>
            <person name="Niskanen T."/>
            <person name="Noordeloos M.E."/>
            <person name="Ohm R.A."/>
            <person name="Ortiz-Santana B."/>
            <person name="Ovrebo C."/>
            <person name="Racz N."/>
            <person name="Riley R."/>
            <person name="Savchenko A."/>
            <person name="Shiryaev A."/>
            <person name="Soop K."/>
            <person name="Spirin V."/>
            <person name="Szebenyi C."/>
            <person name="Tomsovsky M."/>
            <person name="Tulloss R.E."/>
            <person name="Uehling J."/>
            <person name="Grigoriev I.V."/>
            <person name="Vagvolgyi C."/>
            <person name="Papp T."/>
            <person name="Martin F.M."/>
            <person name="Miettinen O."/>
            <person name="Hibbett D.S."/>
            <person name="Nagy L.G."/>
        </authorList>
    </citation>
    <scope>NUCLEOTIDE SEQUENCE [LARGE SCALE GENOMIC DNA]</scope>
    <source>
        <strain evidence="2 3">CBS 962.96</strain>
    </source>
</reference>